<evidence type="ECO:0000313" key="2">
    <source>
        <dbReference type="Proteomes" id="UP001331561"/>
    </source>
</evidence>
<dbReference type="RefSeq" id="WP_327599201.1">
    <property type="nucleotide sequence ID" value="NZ_JAYXHS010000002.1"/>
</dbReference>
<name>A0ABU6K2S3_9RHOO</name>
<keyword evidence="2" id="KW-1185">Reference proteome</keyword>
<proteinExistence type="predicted"/>
<sequence length="130" mass="13806">MTEAGHVEPVEDGRNDNSCLNCGACCTDYRVSFYWGEADDAPGGYVPADLTVQVTPVLRAMRGTHPQALGCVALKGKPGECVACGIYLNRPTPCREFDTHEADGTVNPRCNAGRARLGLAPLQDKPTAQG</sequence>
<organism evidence="1 2">
    <name type="scientific">Uliginosibacterium silvisoli</name>
    <dbReference type="NCBI Taxonomy" id="3114758"/>
    <lineage>
        <taxon>Bacteria</taxon>
        <taxon>Pseudomonadati</taxon>
        <taxon>Pseudomonadota</taxon>
        <taxon>Betaproteobacteria</taxon>
        <taxon>Rhodocyclales</taxon>
        <taxon>Zoogloeaceae</taxon>
        <taxon>Uliginosibacterium</taxon>
    </lineage>
</organism>
<accession>A0ABU6K2S3</accession>
<dbReference type="Proteomes" id="UP001331561">
    <property type="component" value="Unassembled WGS sequence"/>
</dbReference>
<reference evidence="1 2" key="1">
    <citation type="submission" date="2024-01" db="EMBL/GenBank/DDBJ databases">
        <title>Uliginosibacterium soil sp. nov.</title>
        <authorList>
            <person name="Lv Y."/>
        </authorList>
    </citation>
    <scope>NUCLEOTIDE SEQUENCE [LARGE SCALE GENOMIC DNA]</scope>
    <source>
        <strain evidence="1 2">H3</strain>
    </source>
</reference>
<comment type="caution">
    <text evidence="1">The sequence shown here is derived from an EMBL/GenBank/DDBJ whole genome shotgun (WGS) entry which is preliminary data.</text>
</comment>
<dbReference type="EMBL" id="JAYXHS010000002">
    <property type="protein sequence ID" value="MEC5386229.1"/>
    <property type="molecule type" value="Genomic_DNA"/>
</dbReference>
<gene>
    <name evidence="1" type="ORF">VVD49_10875</name>
</gene>
<dbReference type="InterPro" id="IPR005358">
    <property type="entry name" value="Puta_zinc/iron-chelating_dom"/>
</dbReference>
<dbReference type="Pfam" id="PF03692">
    <property type="entry name" value="CxxCxxCC"/>
    <property type="match status" value="1"/>
</dbReference>
<evidence type="ECO:0000313" key="1">
    <source>
        <dbReference type="EMBL" id="MEC5386229.1"/>
    </source>
</evidence>
<protein>
    <submittedName>
        <fullName evidence="1">YkgJ family cysteine cluster protein</fullName>
    </submittedName>
</protein>